<protein>
    <submittedName>
        <fullName evidence="2">Uncharacterized protein</fullName>
    </submittedName>
</protein>
<feature type="compositionally biased region" description="Low complexity" evidence="1">
    <location>
        <begin position="41"/>
        <end position="55"/>
    </location>
</feature>
<dbReference type="EMBL" id="UINC01001261">
    <property type="protein sequence ID" value="SUZ75964.1"/>
    <property type="molecule type" value="Genomic_DNA"/>
</dbReference>
<name>A0A381QAS8_9ZZZZ</name>
<accession>A0A381QAS8</accession>
<organism evidence="2">
    <name type="scientific">marine metagenome</name>
    <dbReference type="NCBI Taxonomy" id="408172"/>
    <lineage>
        <taxon>unclassified sequences</taxon>
        <taxon>metagenomes</taxon>
        <taxon>ecological metagenomes</taxon>
    </lineage>
</organism>
<evidence type="ECO:0000313" key="2">
    <source>
        <dbReference type="EMBL" id="SUZ75964.1"/>
    </source>
</evidence>
<feature type="compositionally biased region" description="Polar residues" evidence="1">
    <location>
        <begin position="17"/>
        <end position="34"/>
    </location>
</feature>
<proteinExistence type="predicted"/>
<dbReference type="AlphaFoldDB" id="A0A381QAS8"/>
<feature type="region of interest" description="Disordered" evidence="1">
    <location>
        <begin position="17"/>
        <end position="68"/>
    </location>
</feature>
<reference evidence="2" key="1">
    <citation type="submission" date="2018-05" db="EMBL/GenBank/DDBJ databases">
        <authorList>
            <person name="Lanie J.A."/>
            <person name="Ng W.-L."/>
            <person name="Kazmierczak K.M."/>
            <person name="Andrzejewski T.M."/>
            <person name="Davidsen T.M."/>
            <person name="Wayne K.J."/>
            <person name="Tettelin H."/>
            <person name="Glass J.I."/>
            <person name="Rusch D."/>
            <person name="Podicherti R."/>
            <person name="Tsui H.-C.T."/>
            <person name="Winkler M.E."/>
        </authorList>
    </citation>
    <scope>NUCLEOTIDE SEQUENCE</scope>
</reference>
<sequence>MAALLGIAALTQAFSGTDSSTLPHSASTTTSLTKDTAGGAVSISPSTSSVSAPTSTSPPAPTSSIDYPVSISDDAQGVLRVSGYGPKEFRVNRDLALYRTIIYRNEDNTSGLTIELHDSEDVPLLVLGHAQSPWSIQGVRDVREQVQDVVTIAVDASNGWIIEFLPEAFLWDKEIRQGNTPKAGDFSVLSSDGITFVGTDTDNDQASGLGDLLIYNACQGCSQVPSTVWTLRFDPRCDDTPKALIKKIGEAFFQREIRPLKSDSGGQELQVTLEDSDWLQILTSCEWSAAPRTA</sequence>
<gene>
    <name evidence="2" type="ORF">METZ01_LOCUS28818</name>
</gene>
<evidence type="ECO:0000256" key="1">
    <source>
        <dbReference type="SAM" id="MobiDB-lite"/>
    </source>
</evidence>